<keyword evidence="3" id="KW-0472">Membrane</keyword>
<evidence type="ECO:0000256" key="2">
    <source>
        <dbReference type="SAM" id="MobiDB-lite"/>
    </source>
</evidence>
<proteinExistence type="predicted"/>
<evidence type="ECO:0000256" key="1">
    <source>
        <dbReference type="SAM" id="Coils"/>
    </source>
</evidence>
<feature type="region of interest" description="Disordered" evidence="2">
    <location>
        <begin position="84"/>
        <end position="115"/>
    </location>
</feature>
<feature type="transmembrane region" description="Helical" evidence="3">
    <location>
        <begin position="270"/>
        <end position="288"/>
    </location>
</feature>
<keyword evidence="3" id="KW-1133">Transmembrane helix</keyword>
<reference evidence="4 5" key="1">
    <citation type="journal article" date="2021" name="Elife">
        <title>Chloroplast acquisition without the gene transfer in kleptoplastic sea slugs, Plakobranchus ocellatus.</title>
        <authorList>
            <person name="Maeda T."/>
            <person name="Takahashi S."/>
            <person name="Yoshida T."/>
            <person name="Shimamura S."/>
            <person name="Takaki Y."/>
            <person name="Nagai Y."/>
            <person name="Toyoda A."/>
            <person name="Suzuki Y."/>
            <person name="Arimoto A."/>
            <person name="Ishii H."/>
            <person name="Satoh N."/>
            <person name="Nishiyama T."/>
            <person name="Hasebe M."/>
            <person name="Maruyama T."/>
            <person name="Minagawa J."/>
            <person name="Obokata J."/>
            <person name="Shigenobu S."/>
        </authorList>
    </citation>
    <scope>NUCLEOTIDE SEQUENCE [LARGE SCALE GENOMIC DNA]</scope>
</reference>
<evidence type="ECO:0000313" key="5">
    <source>
        <dbReference type="Proteomes" id="UP000735302"/>
    </source>
</evidence>
<feature type="compositionally biased region" description="Acidic residues" evidence="2">
    <location>
        <begin position="208"/>
        <end position="231"/>
    </location>
</feature>
<dbReference type="Proteomes" id="UP000735302">
    <property type="component" value="Unassembled WGS sequence"/>
</dbReference>
<accession>A0AAV4AX57</accession>
<feature type="transmembrane region" description="Helical" evidence="3">
    <location>
        <begin position="239"/>
        <end position="258"/>
    </location>
</feature>
<organism evidence="4 5">
    <name type="scientific">Plakobranchus ocellatus</name>
    <dbReference type="NCBI Taxonomy" id="259542"/>
    <lineage>
        <taxon>Eukaryota</taxon>
        <taxon>Metazoa</taxon>
        <taxon>Spiralia</taxon>
        <taxon>Lophotrochozoa</taxon>
        <taxon>Mollusca</taxon>
        <taxon>Gastropoda</taxon>
        <taxon>Heterobranchia</taxon>
        <taxon>Euthyneura</taxon>
        <taxon>Panpulmonata</taxon>
        <taxon>Sacoglossa</taxon>
        <taxon>Placobranchoidea</taxon>
        <taxon>Plakobranchidae</taxon>
        <taxon>Plakobranchus</taxon>
    </lineage>
</organism>
<feature type="transmembrane region" description="Helical" evidence="3">
    <location>
        <begin position="12"/>
        <end position="32"/>
    </location>
</feature>
<gene>
    <name evidence="4" type="ORF">PoB_003760300</name>
</gene>
<comment type="caution">
    <text evidence="4">The sequence shown here is derived from an EMBL/GenBank/DDBJ whole genome shotgun (WGS) entry which is preliminary data.</text>
</comment>
<dbReference type="EMBL" id="BLXT01004219">
    <property type="protein sequence ID" value="GFO11098.1"/>
    <property type="molecule type" value="Genomic_DNA"/>
</dbReference>
<feature type="coiled-coil region" evidence="1">
    <location>
        <begin position="29"/>
        <end position="56"/>
    </location>
</feature>
<dbReference type="AlphaFoldDB" id="A0AAV4AX57"/>
<evidence type="ECO:0000256" key="3">
    <source>
        <dbReference type="SAM" id="Phobius"/>
    </source>
</evidence>
<keyword evidence="1" id="KW-0175">Coiled coil</keyword>
<feature type="compositionally biased region" description="Basic and acidic residues" evidence="2">
    <location>
        <begin position="168"/>
        <end position="177"/>
    </location>
</feature>
<keyword evidence="5" id="KW-1185">Reference proteome</keyword>
<name>A0AAV4AX57_9GAST</name>
<sequence length="295" mass="35008">MPQCRRDQRTFAIWLVVMVTVETLIIFTIMHWEHTAAEAEAERRREERRIAREIDYSQEGNGHVDLRSEIDTELRLKDDWAARKENFGQNERPAQKKQAQNRRPEHDGALFANRTGDMGLMKEDWENPKFKRIHKAKVISGTHLHQNQLDLDWIGDIKPRANRRIFTKEAAMRRRDGASLTSDKSQEEVKGQPTRPRLRPTRPRPQLYDDDDDEDDDDDDDDDDDFDDTVDDDHPDHHLITMMMMMMTMRMMMMIIYYHYHHHYHHHHHIIITITIIIIKNIVIAYSVPSPSSVQ</sequence>
<evidence type="ECO:0000313" key="4">
    <source>
        <dbReference type="EMBL" id="GFO11098.1"/>
    </source>
</evidence>
<keyword evidence="3" id="KW-0812">Transmembrane</keyword>
<protein>
    <submittedName>
        <fullName evidence="4">Uncharacterized protein</fullName>
    </submittedName>
</protein>
<feature type="region of interest" description="Disordered" evidence="2">
    <location>
        <begin position="168"/>
        <end position="232"/>
    </location>
</feature>